<feature type="region of interest" description="Disordered" evidence="6">
    <location>
        <begin position="1"/>
        <end position="132"/>
    </location>
</feature>
<dbReference type="PANTHER" id="PTHR10926:SF0">
    <property type="entry name" value="CDC50, ISOFORM A"/>
    <property type="match status" value="1"/>
</dbReference>
<feature type="compositionally biased region" description="Low complexity" evidence="6">
    <location>
        <begin position="344"/>
        <end position="374"/>
    </location>
</feature>
<dbReference type="Proteomes" id="UP000612055">
    <property type="component" value="Unassembled WGS sequence"/>
</dbReference>
<feature type="compositionally biased region" description="Low complexity" evidence="6">
    <location>
        <begin position="112"/>
        <end position="127"/>
    </location>
</feature>
<protein>
    <submittedName>
        <fullName evidence="8">Uncharacterized protein</fullName>
    </submittedName>
</protein>
<accession>A0A835Y1V1</accession>
<name>A0A835Y1V1_9CHLO</name>
<proteinExistence type="inferred from homology"/>
<feature type="compositionally biased region" description="Low complexity" evidence="6">
    <location>
        <begin position="31"/>
        <end position="48"/>
    </location>
</feature>
<dbReference type="Pfam" id="PF03381">
    <property type="entry name" value="CDC50"/>
    <property type="match status" value="1"/>
</dbReference>
<keyword evidence="3 7" id="KW-0812">Transmembrane</keyword>
<sequence length="516" mass="53126">MRPLRPLQPEPHAALQLGALGPRSPEDEAARGPAGPSAATSASASASQPPLPGSPLPPDRPASATARSDRGGGGGQTLWQWNPLAPPVPPPDPDPTSLPHAHRSHHSRRLHAGSPAAAVAPAGASAADPRDGAVRRFREQTYDTFRPMPTLYGALAVMAVLVAVGLGLGVPLLLAAHQAAEVRVPYDDAPPLGPFGDPSGGGAGGLVRTHQDAQSDLASAGDAGVRQVLELPPLRRRLRPPVYVLYELSGLYGTHKRYVRSVSRDQLAGETLAAGELSTCEPRLWLGGGPNASLPDRGLINPCGLRAASLFNDTYALAADPATCGAAASGADVSSSGSSGGGLAVAEPEPATTLPSPSSSSQATTAPPSAAAPYAPLPLDRDAVAWPLEARRLYGMYNATNLNTQPASREGGALAAPVRQATDLHVWMRPPSRPTALKLYGIIDKELPAGCRLRLAVANRYDSYAWGGSKTVVLSSQSWYGMSNTVLPAVLLSLAGLGAAGAALLLVLAAVWRRVA</sequence>
<dbReference type="PANTHER" id="PTHR10926">
    <property type="entry name" value="CELL CYCLE CONTROL PROTEIN 50"/>
    <property type="match status" value="1"/>
</dbReference>
<comment type="similarity">
    <text evidence="2">Belongs to the CDC50/LEM3 family.</text>
</comment>
<feature type="compositionally biased region" description="Pro residues" evidence="6">
    <location>
        <begin position="84"/>
        <end position="96"/>
    </location>
</feature>
<dbReference type="GO" id="GO:0005886">
    <property type="term" value="C:plasma membrane"/>
    <property type="evidence" value="ECO:0007669"/>
    <property type="project" value="TreeGrafter"/>
</dbReference>
<organism evidence="8 9">
    <name type="scientific">Edaphochlamys debaryana</name>
    <dbReference type="NCBI Taxonomy" id="47281"/>
    <lineage>
        <taxon>Eukaryota</taxon>
        <taxon>Viridiplantae</taxon>
        <taxon>Chlorophyta</taxon>
        <taxon>core chlorophytes</taxon>
        <taxon>Chlorophyceae</taxon>
        <taxon>CS clade</taxon>
        <taxon>Chlamydomonadales</taxon>
        <taxon>Chlamydomonadales incertae sedis</taxon>
        <taxon>Edaphochlamys</taxon>
    </lineage>
</organism>
<evidence type="ECO:0000256" key="7">
    <source>
        <dbReference type="SAM" id="Phobius"/>
    </source>
</evidence>
<comment type="subcellular location">
    <subcellularLocation>
        <location evidence="1">Membrane</location>
        <topology evidence="1">Multi-pass membrane protein</topology>
    </subcellularLocation>
</comment>
<dbReference type="InterPro" id="IPR005045">
    <property type="entry name" value="CDC50/LEM3_fam"/>
</dbReference>
<dbReference type="GO" id="GO:0005783">
    <property type="term" value="C:endoplasmic reticulum"/>
    <property type="evidence" value="ECO:0007669"/>
    <property type="project" value="TreeGrafter"/>
</dbReference>
<evidence type="ECO:0000313" key="8">
    <source>
        <dbReference type="EMBL" id="KAG2494386.1"/>
    </source>
</evidence>
<evidence type="ECO:0000256" key="6">
    <source>
        <dbReference type="SAM" id="MobiDB-lite"/>
    </source>
</evidence>
<dbReference type="GO" id="GO:0005794">
    <property type="term" value="C:Golgi apparatus"/>
    <property type="evidence" value="ECO:0007669"/>
    <property type="project" value="TreeGrafter"/>
</dbReference>
<feature type="compositionally biased region" description="Basic residues" evidence="6">
    <location>
        <begin position="100"/>
        <end position="111"/>
    </location>
</feature>
<evidence type="ECO:0000256" key="2">
    <source>
        <dbReference type="ARBA" id="ARBA00009457"/>
    </source>
</evidence>
<reference evidence="8" key="1">
    <citation type="journal article" date="2020" name="bioRxiv">
        <title>Comparative genomics of Chlamydomonas.</title>
        <authorList>
            <person name="Craig R.J."/>
            <person name="Hasan A.R."/>
            <person name="Ness R.W."/>
            <person name="Keightley P.D."/>
        </authorList>
    </citation>
    <scope>NUCLEOTIDE SEQUENCE</scope>
    <source>
        <strain evidence="8">CCAP 11/70</strain>
    </source>
</reference>
<evidence type="ECO:0000313" key="9">
    <source>
        <dbReference type="Proteomes" id="UP000612055"/>
    </source>
</evidence>
<evidence type="ECO:0000256" key="5">
    <source>
        <dbReference type="ARBA" id="ARBA00023136"/>
    </source>
</evidence>
<feature type="region of interest" description="Disordered" evidence="6">
    <location>
        <begin position="337"/>
        <end position="374"/>
    </location>
</feature>
<evidence type="ECO:0000256" key="3">
    <source>
        <dbReference type="ARBA" id="ARBA00022692"/>
    </source>
</evidence>
<keyword evidence="5 7" id="KW-0472">Membrane</keyword>
<evidence type="ECO:0000256" key="1">
    <source>
        <dbReference type="ARBA" id="ARBA00004141"/>
    </source>
</evidence>
<comment type="caution">
    <text evidence="8">The sequence shown here is derived from an EMBL/GenBank/DDBJ whole genome shotgun (WGS) entry which is preliminary data.</text>
</comment>
<keyword evidence="4 7" id="KW-1133">Transmembrane helix</keyword>
<feature type="transmembrane region" description="Helical" evidence="7">
    <location>
        <begin position="151"/>
        <end position="174"/>
    </location>
</feature>
<evidence type="ECO:0000256" key="4">
    <source>
        <dbReference type="ARBA" id="ARBA00022989"/>
    </source>
</evidence>
<feature type="transmembrane region" description="Helical" evidence="7">
    <location>
        <begin position="486"/>
        <end position="512"/>
    </location>
</feature>
<dbReference type="OrthoDB" id="340608at2759"/>
<dbReference type="EMBL" id="JAEHOE010000031">
    <property type="protein sequence ID" value="KAG2494386.1"/>
    <property type="molecule type" value="Genomic_DNA"/>
</dbReference>
<feature type="compositionally biased region" description="Pro residues" evidence="6">
    <location>
        <begin position="49"/>
        <end position="60"/>
    </location>
</feature>
<gene>
    <name evidence="8" type="ORF">HYH03_007440</name>
</gene>
<keyword evidence="9" id="KW-1185">Reference proteome</keyword>
<dbReference type="AlphaFoldDB" id="A0A835Y1V1"/>